<dbReference type="Proteomes" id="UP001238179">
    <property type="component" value="Chromosome"/>
</dbReference>
<reference evidence="2" key="1">
    <citation type="journal article" date="2023" name="Int. J. Syst. Evol. Microbiol.">
        <title>Mesoterricola silvestris gen. nov., sp. nov., Mesoterricola sediminis sp. nov., Geothrix oryzae sp. nov., Geothrix edaphica sp. nov., Geothrix rubra sp. nov., and Geothrix limicola sp. nov., six novel members of Acidobacteriota isolated from soils.</title>
        <authorList>
            <person name="Itoh H."/>
            <person name="Sugisawa Y."/>
            <person name="Mise K."/>
            <person name="Xu Z."/>
            <person name="Kuniyasu M."/>
            <person name="Ushijima N."/>
            <person name="Kawano K."/>
            <person name="Kobayashi E."/>
            <person name="Shiratori Y."/>
            <person name="Masuda Y."/>
            <person name="Senoo K."/>
        </authorList>
    </citation>
    <scope>NUCLEOTIDE SEQUENCE [LARGE SCALE GENOMIC DNA]</scope>
    <source>
        <strain evidence="2">W79</strain>
    </source>
</reference>
<gene>
    <name evidence="1" type="ORF">METEAL_05600</name>
</gene>
<protein>
    <submittedName>
        <fullName evidence="1">Uncharacterized protein</fullName>
    </submittedName>
</protein>
<accession>A0AA48GTC7</accession>
<sequence>MTAAPKAPKKEKEKRQTPEERLEAMRYNHMMYGPTEGELKLAPKKIDYGISYIKHPKFQSLLTAFKRGAEFKFDVTATGKVYTIATDGSHITVNGKVLFYSRMLNRYENNLLLNKATAIQNATSDPLVHLVFAVLRSFPELAGYQVNYLNKKFWNGSEVLDTGQVEEDANLLIGSFKHNNTLEKPRR</sequence>
<dbReference type="EMBL" id="AP027080">
    <property type="protein sequence ID" value="BDU71386.1"/>
    <property type="molecule type" value="Genomic_DNA"/>
</dbReference>
<name>A0AA48GTC7_9BACT</name>
<evidence type="ECO:0000313" key="2">
    <source>
        <dbReference type="Proteomes" id="UP001238179"/>
    </source>
</evidence>
<dbReference type="KEGG" id="msil:METEAL_05600"/>
<evidence type="ECO:0000313" key="1">
    <source>
        <dbReference type="EMBL" id="BDU71386.1"/>
    </source>
</evidence>
<keyword evidence="2" id="KW-1185">Reference proteome</keyword>
<organism evidence="1 2">
    <name type="scientific">Mesoterricola silvestris</name>
    <dbReference type="NCBI Taxonomy" id="2927979"/>
    <lineage>
        <taxon>Bacteria</taxon>
        <taxon>Pseudomonadati</taxon>
        <taxon>Acidobacteriota</taxon>
        <taxon>Holophagae</taxon>
        <taxon>Holophagales</taxon>
        <taxon>Holophagaceae</taxon>
        <taxon>Mesoterricola</taxon>
    </lineage>
</organism>
<dbReference type="AlphaFoldDB" id="A0AA48GTC7"/>
<dbReference type="RefSeq" id="WP_316414275.1">
    <property type="nucleotide sequence ID" value="NZ_AP027080.1"/>
</dbReference>
<proteinExistence type="predicted"/>